<accession>A0ABR7TKJ6</accession>
<organism evidence="2 3">
    <name type="scientific">Chitinophaga qingshengii</name>
    <dbReference type="NCBI Taxonomy" id="1569794"/>
    <lineage>
        <taxon>Bacteria</taxon>
        <taxon>Pseudomonadati</taxon>
        <taxon>Bacteroidota</taxon>
        <taxon>Chitinophagia</taxon>
        <taxon>Chitinophagales</taxon>
        <taxon>Chitinophagaceae</taxon>
        <taxon>Chitinophaga</taxon>
    </lineage>
</organism>
<keyword evidence="1" id="KW-1133">Transmembrane helix</keyword>
<feature type="transmembrane region" description="Helical" evidence="1">
    <location>
        <begin position="143"/>
        <end position="164"/>
    </location>
</feature>
<sequence length="180" mass="20439">MTNDPLKAAWQTANIPAHDDLQAVVRARGGHPVMSRIRRQLLLEGGCYILFLLVYYDFFDGHRRPLYLNIILVLSVACMLMQHLNGYLLASSALKGPDIFRSLQQKVLQLKQYAWLSVGSRVLGWCGIMVFFCTGITWTNAKYGLLAGAIIIMGVQMAMLWQLWQRRINRIKNTLAELNG</sequence>
<evidence type="ECO:0000313" key="3">
    <source>
        <dbReference type="Proteomes" id="UP000659124"/>
    </source>
</evidence>
<keyword evidence="3" id="KW-1185">Reference proteome</keyword>
<feature type="transmembrane region" description="Helical" evidence="1">
    <location>
        <begin position="41"/>
        <end position="58"/>
    </location>
</feature>
<proteinExistence type="predicted"/>
<evidence type="ECO:0000313" key="2">
    <source>
        <dbReference type="EMBL" id="MBC9931011.1"/>
    </source>
</evidence>
<dbReference type="RefSeq" id="WP_188088048.1">
    <property type="nucleotide sequence ID" value="NZ_JACVFC010000001.1"/>
</dbReference>
<name>A0ABR7TKJ6_9BACT</name>
<dbReference type="EMBL" id="JACVFC010000001">
    <property type="protein sequence ID" value="MBC9931011.1"/>
    <property type="molecule type" value="Genomic_DNA"/>
</dbReference>
<feature type="transmembrane region" description="Helical" evidence="1">
    <location>
        <begin position="113"/>
        <end position="137"/>
    </location>
</feature>
<keyword evidence="1" id="KW-0812">Transmembrane</keyword>
<keyword evidence="1" id="KW-0472">Membrane</keyword>
<comment type="caution">
    <text evidence="2">The sequence shown here is derived from an EMBL/GenBank/DDBJ whole genome shotgun (WGS) entry which is preliminary data.</text>
</comment>
<reference evidence="2 3" key="1">
    <citation type="submission" date="2020-09" db="EMBL/GenBank/DDBJ databases">
        <title>Genome sequences of type strains of Chitinophaga qingshengii and Chitinophaga varians.</title>
        <authorList>
            <person name="Kittiwongwattana C."/>
        </authorList>
    </citation>
    <scope>NUCLEOTIDE SEQUENCE [LARGE SCALE GENOMIC DNA]</scope>
    <source>
        <strain evidence="2 3">JCM 30026</strain>
    </source>
</reference>
<dbReference type="Proteomes" id="UP000659124">
    <property type="component" value="Unassembled WGS sequence"/>
</dbReference>
<gene>
    <name evidence="2" type="ORF">ICL07_11530</name>
</gene>
<protein>
    <submittedName>
        <fullName evidence="2">Uncharacterized protein</fullName>
    </submittedName>
</protein>
<feature type="transmembrane region" description="Helical" evidence="1">
    <location>
        <begin position="70"/>
        <end position="92"/>
    </location>
</feature>
<evidence type="ECO:0000256" key="1">
    <source>
        <dbReference type="SAM" id="Phobius"/>
    </source>
</evidence>